<gene>
    <name evidence="2" type="ORF">GCM10025751_29100</name>
</gene>
<keyword evidence="3" id="KW-1185">Reference proteome</keyword>
<keyword evidence="1" id="KW-0472">Membrane</keyword>
<reference evidence="2 3" key="1">
    <citation type="journal article" date="2019" name="Int. J. Syst. Evol. Microbiol.">
        <title>The Global Catalogue of Microorganisms (GCM) 10K type strain sequencing project: providing services to taxonomists for standard genome sequencing and annotation.</title>
        <authorList>
            <consortium name="The Broad Institute Genomics Platform"/>
            <consortium name="The Broad Institute Genome Sequencing Center for Infectious Disease"/>
            <person name="Wu L."/>
            <person name="Ma J."/>
        </authorList>
    </citation>
    <scope>NUCLEOTIDE SEQUENCE [LARGE SCALE GENOMIC DNA]</scope>
    <source>
        <strain evidence="2 3">JCM 17504</strain>
    </source>
</reference>
<sequence>MRLPFRHRVTYLVTVLFTLSISTGIAAAQQSEINNSLSEIEQFVATTLGQLGVIVFLVGAALWFVSGRNASRTQWGWRALWGGAGMIVLSVSYNVFVTLFENLAPGMIVPPFF</sequence>
<evidence type="ECO:0000256" key="1">
    <source>
        <dbReference type="SAM" id="Phobius"/>
    </source>
</evidence>
<feature type="transmembrane region" description="Helical" evidence="1">
    <location>
        <begin position="43"/>
        <end position="65"/>
    </location>
</feature>
<dbReference type="Proteomes" id="UP001501729">
    <property type="component" value="Unassembled WGS sequence"/>
</dbReference>
<keyword evidence="1" id="KW-1133">Transmembrane helix</keyword>
<evidence type="ECO:0000313" key="2">
    <source>
        <dbReference type="EMBL" id="GAA5052693.1"/>
    </source>
</evidence>
<keyword evidence="1" id="KW-0812">Transmembrane</keyword>
<protein>
    <recommendedName>
        <fullName evidence="4">TrbC/VIRB2 family protein</fullName>
    </recommendedName>
</protein>
<dbReference type="AlphaFoldDB" id="A0AAV3UIU6"/>
<dbReference type="GeneID" id="68617033"/>
<evidence type="ECO:0008006" key="4">
    <source>
        <dbReference type="Google" id="ProtNLM"/>
    </source>
</evidence>
<name>A0AAV3UIU6_9EURY</name>
<feature type="transmembrane region" description="Helical" evidence="1">
    <location>
        <begin position="77"/>
        <end position="100"/>
    </location>
</feature>
<evidence type="ECO:0000313" key="3">
    <source>
        <dbReference type="Proteomes" id="UP001501729"/>
    </source>
</evidence>
<dbReference type="RefSeq" id="WP_227778279.1">
    <property type="nucleotide sequence ID" value="NZ_BAABKX010000013.1"/>
</dbReference>
<dbReference type="EMBL" id="BAABKX010000013">
    <property type="protein sequence ID" value="GAA5052693.1"/>
    <property type="molecule type" value="Genomic_DNA"/>
</dbReference>
<proteinExistence type="predicted"/>
<accession>A0AAV3UIU6</accession>
<organism evidence="2 3">
    <name type="scientific">Haladaptatus pallidirubidus</name>
    <dbReference type="NCBI Taxonomy" id="1008152"/>
    <lineage>
        <taxon>Archaea</taxon>
        <taxon>Methanobacteriati</taxon>
        <taxon>Methanobacteriota</taxon>
        <taxon>Stenosarchaea group</taxon>
        <taxon>Halobacteria</taxon>
        <taxon>Halobacteriales</taxon>
        <taxon>Haladaptataceae</taxon>
        <taxon>Haladaptatus</taxon>
    </lineage>
</organism>
<comment type="caution">
    <text evidence="2">The sequence shown here is derived from an EMBL/GenBank/DDBJ whole genome shotgun (WGS) entry which is preliminary data.</text>
</comment>